<keyword evidence="1" id="KW-0472">Membrane</keyword>
<dbReference type="AlphaFoldDB" id="A0A414LVT2"/>
<proteinExistence type="predicted"/>
<gene>
    <name evidence="2" type="ORF">DW703_16390</name>
</gene>
<dbReference type="EMBL" id="QSKY01000045">
    <property type="protein sequence ID" value="RHE98750.1"/>
    <property type="molecule type" value="Genomic_DNA"/>
</dbReference>
<organism evidence="2 3">
    <name type="scientific">Agathobacter rectalis</name>
    <dbReference type="NCBI Taxonomy" id="39491"/>
    <lineage>
        <taxon>Bacteria</taxon>
        <taxon>Bacillati</taxon>
        <taxon>Bacillota</taxon>
        <taxon>Clostridia</taxon>
        <taxon>Lachnospirales</taxon>
        <taxon>Lachnospiraceae</taxon>
        <taxon>Agathobacter</taxon>
    </lineage>
</organism>
<evidence type="ECO:0000313" key="3">
    <source>
        <dbReference type="Proteomes" id="UP000283501"/>
    </source>
</evidence>
<dbReference type="InterPro" id="IPR027417">
    <property type="entry name" value="P-loop_NTPase"/>
</dbReference>
<comment type="caution">
    <text evidence="2">The sequence shown here is derived from an EMBL/GenBank/DDBJ whole genome shotgun (WGS) entry which is preliminary data.</text>
</comment>
<feature type="transmembrane region" description="Helical" evidence="1">
    <location>
        <begin position="13"/>
        <end position="40"/>
    </location>
</feature>
<evidence type="ECO:0000313" key="2">
    <source>
        <dbReference type="EMBL" id="RHE98750.1"/>
    </source>
</evidence>
<name>A0A414LVT2_9FIRM</name>
<dbReference type="Proteomes" id="UP000283501">
    <property type="component" value="Unassembled WGS sequence"/>
</dbReference>
<keyword evidence="1" id="KW-1133">Transmembrane helix</keyword>
<protein>
    <submittedName>
        <fullName evidence="2">Uncharacterized protein</fullName>
    </submittedName>
</protein>
<accession>A0A414LVT2</accession>
<sequence length="300" mass="35970">MCKNSKFLLGNKIYSLFIIVFLLFYTASWIYMCKIFYTMYGSLYHLRKKRFIKYTRPIAWFYEKFIHKTFYEKNYRDRTTLHFDMFKGIDVSKLQKLQNGGTVVLLYEDSVQYSEVITEYIRAAIKDGDTVDYITTYKSPLELCRSFKDDEISNITKHLSIIDCFSTHYSFDDKVVKFHKQEFSSKGFRFFNAESFADVHTAANDSWYRFRKVCKDEENQYRIPHRTIYDTMSSLIRFSSEELYFLFLRHVIASEKSYGMISLFIEPISLENNLKNDLIRMADIVIEYNQTSFKLIKEME</sequence>
<reference evidence="2 3" key="1">
    <citation type="submission" date="2018-08" db="EMBL/GenBank/DDBJ databases">
        <title>A genome reference for cultivated species of the human gut microbiota.</title>
        <authorList>
            <person name="Zou Y."/>
            <person name="Xue W."/>
            <person name="Luo G."/>
        </authorList>
    </citation>
    <scope>NUCLEOTIDE SEQUENCE [LARGE SCALE GENOMIC DNA]</scope>
    <source>
        <strain evidence="2 3">AM26-2LB</strain>
    </source>
</reference>
<evidence type="ECO:0000256" key="1">
    <source>
        <dbReference type="SAM" id="Phobius"/>
    </source>
</evidence>
<keyword evidence="1" id="KW-0812">Transmembrane</keyword>
<dbReference type="Gene3D" id="3.40.50.300">
    <property type="entry name" value="P-loop containing nucleotide triphosphate hydrolases"/>
    <property type="match status" value="1"/>
</dbReference>